<dbReference type="InterPro" id="IPR051611">
    <property type="entry name" value="ECF_transporter_component"/>
</dbReference>
<organism evidence="7 8">
    <name type="scientific">Parafannyhessea umbonata</name>
    <dbReference type="NCBI Taxonomy" id="604330"/>
    <lineage>
        <taxon>Bacteria</taxon>
        <taxon>Bacillati</taxon>
        <taxon>Actinomycetota</taxon>
        <taxon>Coriobacteriia</taxon>
        <taxon>Coriobacteriales</taxon>
        <taxon>Atopobiaceae</taxon>
        <taxon>Parafannyhessea</taxon>
    </lineage>
</organism>
<evidence type="ECO:0000256" key="6">
    <source>
        <dbReference type="SAM" id="Phobius"/>
    </source>
</evidence>
<dbReference type="InterPro" id="IPR003339">
    <property type="entry name" value="ABC/ECF_trnsptr_transmembrane"/>
</dbReference>
<dbReference type="PANTHER" id="PTHR34857:SF2">
    <property type="entry name" value="SLL0384 PROTEIN"/>
    <property type="match status" value="1"/>
</dbReference>
<dbReference type="RefSeq" id="WP_180363871.1">
    <property type="nucleotide sequence ID" value="NZ_FNWT01000002.1"/>
</dbReference>
<dbReference type="CDD" id="cd16914">
    <property type="entry name" value="EcfT"/>
    <property type="match status" value="1"/>
</dbReference>
<reference evidence="7 8" key="1">
    <citation type="submission" date="2016-10" db="EMBL/GenBank/DDBJ databases">
        <authorList>
            <person name="Varghese N."/>
            <person name="Submissions S."/>
        </authorList>
    </citation>
    <scope>NUCLEOTIDE SEQUENCE [LARGE SCALE GENOMIC DNA]</scope>
    <source>
        <strain evidence="7 8">WCP15</strain>
    </source>
</reference>
<protein>
    <submittedName>
        <fullName evidence="7">Energy-coupling factor transport system permease protein</fullName>
    </submittedName>
</protein>
<keyword evidence="2" id="KW-1003">Cell membrane</keyword>
<proteinExistence type="predicted"/>
<comment type="subcellular location">
    <subcellularLocation>
        <location evidence="1">Membrane</location>
        <topology evidence="1">Multi-pass membrane protein</topology>
    </subcellularLocation>
</comment>
<name>A0A1H6I909_9ACTN</name>
<keyword evidence="4 6" id="KW-1133">Transmembrane helix</keyword>
<dbReference type="EMBL" id="FNWT01000002">
    <property type="protein sequence ID" value="SEH42808.1"/>
    <property type="molecule type" value="Genomic_DNA"/>
</dbReference>
<evidence type="ECO:0000256" key="3">
    <source>
        <dbReference type="ARBA" id="ARBA00022692"/>
    </source>
</evidence>
<dbReference type="Pfam" id="PF02361">
    <property type="entry name" value="CbiQ"/>
    <property type="match status" value="1"/>
</dbReference>
<feature type="transmembrane region" description="Helical" evidence="6">
    <location>
        <begin position="58"/>
        <end position="79"/>
    </location>
</feature>
<sequence length="239" mass="25711">MAERSEPRALSLDPRTKMAVMLTLSVFLLGGASPEPVVQHGMALIVLVLMLSQRNWRRVVAYALAYLLACVTLFALVPVLDGAPYFFALMFGGIAARLVPSAFAAAYLTSTTRVSEFCAAMRRVHVTDKIVIPLSVMFRMFPTIADERRSISAAMRMRGVALGGGRPSRIVEYRLVPLLVCTARIGEELSAAALTRGLGGEAKRTNVCQIGFGAFDAAVLLMCATPYVLTAAELLGALK</sequence>
<keyword evidence="3 6" id="KW-0812">Transmembrane</keyword>
<evidence type="ECO:0000256" key="4">
    <source>
        <dbReference type="ARBA" id="ARBA00022989"/>
    </source>
</evidence>
<gene>
    <name evidence="7" type="ORF">SAMN05216447_102109</name>
</gene>
<keyword evidence="5 6" id="KW-0472">Membrane</keyword>
<feature type="transmembrane region" description="Helical" evidence="6">
    <location>
        <begin position="86"/>
        <end position="108"/>
    </location>
</feature>
<evidence type="ECO:0000256" key="2">
    <source>
        <dbReference type="ARBA" id="ARBA00022475"/>
    </source>
</evidence>
<evidence type="ECO:0000313" key="8">
    <source>
        <dbReference type="Proteomes" id="UP000199135"/>
    </source>
</evidence>
<comment type="caution">
    <text evidence="7">The sequence shown here is derived from an EMBL/GenBank/DDBJ whole genome shotgun (WGS) entry which is preliminary data.</text>
</comment>
<keyword evidence="8" id="KW-1185">Reference proteome</keyword>
<accession>A0A1H6I909</accession>
<evidence type="ECO:0000256" key="5">
    <source>
        <dbReference type="ARBA" id="ARBA00023136"/>
    </source>
</evidence>
<evidence type="ECO:0000313" key="7">
    <source>
        <dbReference type="EMBL" id="SEH42808.1"/>
    </source>
</evidence>
<dbReference type="Proteomes" id="UP000199135">
    <property type="component" value="Unassembled WGS sequence"/>
</dbReference>
<dbReference type="PANTHER" id="PTHR34857">
    <property type="entry name" value="SLL0384 PROTEIN"/>
    <property type="match status" value="1"/>
</dbReference>
<evidence type="ECO:0000256" key="1">
    <source>
        <dbReference type="ARBA" id="ARBA00004141"/>
    </source>
</evidence>